<dbReference type="Proteomes" id="UP000002573">
    <property type="component" value="Chromosome"/>
</dbReference>
<evidence type="ECO:0000313" key="3">
    <source>
        <dbReference type="Proteomes" id="UP000002573"/>
    </source>
</evidence>
<dbReference type="GO" id="GO:0046872">
    <property type="term" value="F:metal ion binding"/>
    <property type="evidence" value="ECO:0007669"/>
    <property type="project" value="InterPro"/>
</dbReference>
<dbReference type="SUPFAM" id="SSF52218">
    <property type="entry name" value="Flavoproteins"/>
    <property type="match status" value="1"/>
</dbReference>
<feature type="domain" description="Metallo-beta-lactamase" evidence="1">
    <location>
        <begin position="37"/>
        <end position="206"/>
    </location>
</feature>
<evidence type="ECO:0000313" key="2">
    <source>
        <dbReference type="EMBL" id="ADI31876.1"/>
    </source>
</evidence>
<evidence type="ECO:0000259" key="1">
    <source>
        <dbReference type="SMART" id="SM00849"/>
    </source>
</evidence>
<dbReference type="GO" id="GO:0010181">
    <property type="term" value="F:FMN binding"/>
    <property type="evidence" value="ECO:0007669"/>
    <property type="project" value="InterPro"/>
</dbReference>
<dbReference type="InterPro" id="IPR029039">
    <property type="entry name" value="Flavoprotein-like_sf"/>
</dbReference>
<dbReference type="HOGENOM" id="CLU_017490_1_0_2"/>
<sequence length="406" mass="47361">MPKTYTIEIKPGFYILGIDDDKIKYFEGLWYIPEGITYNAYLLKTKDGYVLFDTWKHIYSEEFINELKKIIDPREIKYLVVHHMEPDHSGSIKDLLEINPEILVLGHPLMRGMIESFYNVKPRFKPVKDNEILEIGEYKLRFIHTPWLHWPETIMTYIENLQALLTCDAFGAYGIFDKIYDTELSPEEQEKHMFYTRKYIATVIGHYADWVEKALNKLESLGLNIELIAPAHGIIWKNPSMIIKYYRSWSKGLSISGKKKIVVVYTSMYRFVEKAVKEAIKVLDEKKAFYKIYRFLDDYRDKYSDLLADLLNSSAIILGTATYEASIFPLMRHILDLMIEKIPKNKKVLVITNYGWGGVAGKKIRELLTSNGFEVVDVVEFRAGQIDMFKNRIVEATNKLLETLGE</sequence>
<proteinExistence type="predicted"/>
<dbReference type="eggNOG" id="arCOG00509">
    <property type="taxonomic scope" value="Archaea"/>
</dbReference>
<reference evidence="3" key="1">
    <citation type="submission" date="2010-05" db="EMBL/GenBank/DDBJ databases">
        <title>Complete sequence of Staphylothermus hellenicus DSM 12710.</title>
        <authorList>
            <consortium name="US DOE Joint Genome Institute"/>
            <person name="Lucas S."/>
            <person name="Copeland A."/>
            <person name="Lapidus A."/>
            <person name="Cheng J.-F."/>
            <person name="Bruce D."/>
            <person name="Goodwin L."/>
            <person name="Pitluck S."/>
            <person name="Davenport K."/>
            <person name="Detter J.C."/>
            <person name="Han C."/>
            <person name="Tapia R."/>
            <person name="Larimer F."/>
            <person name="Land M."/>
            <person name="Hauser L."/>
            <person name="Kyrpides N."/>
            <person name="Mikhailova N."/>
            <person name="Anderson I.J."/>
            <person name="Woyke T."/>
        </authorList>
    </citation>
    <scope>NUCLEOTIDE SEQUENCE [LARGE SCALE GENOMIC DNA]</scope>
    <source>
        <strain evidence="3">DSM 12710 / JCM 10830 / BK20S6-10-b1 / P8</strain>
    </source>
</reference>
<dbReference type="InterPro" id="IPR001279">
    <property type="entry name" value="Metallo-B-lactamas"/>
</dbReference>
<dbReference type="Gene3D" id="3.60.15.10">
    <property type="entry name" value="Ribonuclease Z/Hydroxyacylglutathione hydrolase-like"/>
    <property type="match status" value="1"/>
</dbReference>
<dbReference type="Gene3D" id="3.40.50.360">
    <property type="match status" value="1"/>
</dbReference>
<dbReference type="KEGG" id="shc:Shell_0760"/>
<dbReference type="InterPro" id="IPR045761">
    <property type="entry name" value="ODP_dom"/>
</dbReference>
<organism evidence="2 3">
    <name type="scientific">Staphylothermus hellenicus (strain DSM 12710 / JCM 10830 / BK20S6-10-b1 / P8)</name>
    <dbReference type="NCBI Taxonomy" id="591019"/>
    <lineage>
        <taxon>Archaea</taxon>
        <taxon>Thermoproteota</taxon>
        <taxon>Thermoprotei</taxon>
        <taxon>Desulfurococcales</taxon>
        <taxon>Desulfurococcaceae</taxon>
        <taxon>Staphylothermus</taxon>
    </lineage>
</organism>
<dbReference type="GO" id="GO:0009055">
    <property type="term" value="F:electron transfer activity"/>
    <property type="evidence" value="ECO:0007669"/>
    <property type="project" value="InterPro"/>
</dbReference>
<dbReference type="PIRSF" id="PIRSF005243">
    <property type="entry name" value="ROO"/>
    <property type="match status" value="1"/>
</dbReference>
<dbReference type="CDD" id="cd07709">
    <property type="entry name" value="flavodiiron_proteins_MBL-fold"/>
    <property type="match status" value="1"/>
</dbReference>
<dbReference type="SMART" id="SM00849">
    <property type="entry name" value="Lactamase_B"/>
    <property type="match status" value="1"/>
</dbReference>
<dbReference type="Pfam" id="PF19583">
    <property type="entry name" value="ODP"/>
    <property type="match status" value="1"/>
</dbReference>
<dbReference type="PANTHER" id="PTHR43717">
    <property type="entry name" value="ANAEROBIC NITRIC OXIDE REDUCTASE FLAVORUBREDOXIN"/>
    <property type="match status" value="1"/>
</dbReference>
<keyword evidence="3" id="KW-1185">Reference proteome</keyword>
<dbReference type="OrthoDB" id="6433at2157"/>
<dbReference type="SUPFAM" id="SSF56281">
    <property type="entry name" value="Metallo-hydrolase/oxidoreductase"/>
    <property type="match status" value="1"/>
</dbReference>
<dbReference type="EMBL" id="CP002051">
    <property type="protein sequence ID" value="ADI31876.1"/>
    <property type="molecule type" value="Genomic_DNA"/>
</dbReference>
<dbReference type="RefSeq" id="WP_013143074.1">
    <property type="nucleotide sequence ID" value="NC_014205.1"/>
</dbReference>
<dbReference type="GeneID" id="9234049"/>
<dbReference type="GO" id="GO:0016491">
    <property type="term" value="F:oxidoreductase activity"/>
    <property type="evidence" value="ECO:0007669"/>
    <property type="project" value="InterPro"/>
</dbReference>
<gene>
    <name evidence="2" type="ordered locus">Shell_0760</name>
</gene>
<dbReference type="PANTHER" id="PTHR43717:SF1">
    <property type="entry name" value="ANAEROBIC NITRIC OXIDE REDUCTASE FLAVORUBREDOXIN"/>
    <property type="match status" value="1"/>
</dbReference>
<dbReference type="InterPro" id="IPR036866">
    <property type="entry name" value="RibonucZ/Hydroxyglut_hydro"/>
</dbReference>
<accession>D7D7Y0</accession>
<name>D7D7Y0_STAHD</name>
<dbReference type="InterPro" id="IPR016440">
    <property type="entry name" value="Rubredoxin-O_OxRdtase"/>
</dbReference>
<dbReference type="AlphaFoldDB" id="D7D7Y0"/>
<protein>
    <submittedName>
        <fullName evidence="2">Beta-lactamase domain protein</fullName>
    </submittedName>
</protein>
<dbReference type="STRING" id="591019.Shell_0760"/>
<reference evidence="2 3" key="2">
    <citation type="journal article" date="2011" name="Stand. Genomic Sci.">
        <title>Complete genome sequence of Staphylothermus hellenicus P8.</title>
        <authorList>
            <person name="Anderson I."/>
            <person name="Wirth R."/>
            <person name="Lucas S."/>
            <person name="Copeland A."/>
            <person name="Lapidus A."/>
            <person name="Cheng J.F."/>
            <person name="Goodwin L."/>
            <person name="Pitluck S."/>
            <person name="Davenport K."/>
            <person name="Detter J.C."/>
            <person name="Han C."/>
            <person name="Tapia R."/>
            <person name="Land M."/>
            <person name="Hauser L."/>
            <person name="Pati A."/>
            <person name="Mikhailova N."/>
            <person name="Woyke T."/>
            <person name="Klenk H.P."/>
            <person name="Kyrpides N."/>
            <person name="Ivanova N."/>
        </authorList>
    </citation>
    <scope>NUCLEOTIDE SEQUENCE [LARGE SCALE GENOMIC DNA]</scope>
    <source>
        <strain evidence="3">DSM 12710 / JCM 10830 / BK20S6-10-b1 / P8</strain>
    </source>
</reference>